<evidence type="ECO:0000313" key="4">
    <source>
        <dbReference type="EMBL" id="KAF4227376.1"/>
    </source>
</evidence>
<feature type="domain" description="SAM-like" evidence="3">
    <location>
        <begin position="860"/>
        <end position="947"/>
    </location>
</feature>
<dbReference type="OrthoDB" id="3647246at2759"/>
<dbReference type="Pfam" id="PF23394">
    <property type="entry name" value="DUF7102"/>
    <property type="match status" value="1"/>
</dbReference>
<proteinExistence type="predicted"/>
<gene>
    <name evidence="4" type="ORF">CNMCM6805_003085</name>
</gene>
<evidence type="ECO:0000256" key="1">
    <source>
        <dbReference type="SAM" id="MobiDB-lite"/>
    </source>
</evidence>
<protein>
    <submittedName>
        <fullName evidence="4">Uncharacterized protein</fullName>
    </submittedName>
</protein>
<dbReference type="InterPro" id="IPR055528">
    <property type="entry name" value="DUF7102"/>
</dbReference>
<feature type="compositionally biased region" description="Basic and acidic residues" evidence="1">
    <location>
        <begin position="586"/>
        <end position="595"/>
    </location>
</feature>
<organism evidence="4 5">
    <name type="scientific">Aspergillus fumigatiaffinis</name>
    <dbReference type="NCBI Taxonomy" id="340414"/>
    <lineage>
        <taxon>Eukaryota</taxon>
        <taxon>Fungi</taxon>
        <taxon>Dikarya</taxon>
        <taxon>Ascomycota</taxon>
        <taxon>Pezizomycotina</taxon>
        <taxon>Eurotiomycetes</taxon>
        <taxon>Eurotiomycetidae</taxon>
        <taxon>Eurotiales</taxon>
        <taxon>Aspergillaceae</taxon>
        <taxon>Aspergillus</taxon>
        <taxon>Aspergillus subgen. Fumigati</taxon>
    </lineage>
</organism>
<dbReference type="Pfam" id="PF23395">
    <property type="entry name" value="SAM_6"/>
    <property type="match status" value="1"/>
</dbReference>
<evidence type="ECO:0000259" key="3">
    <source>
        <dbReference type="Pfam" id="PF23395"/>
    </source>
</evidence>
<comment type="caution">
    <text evidence="4">The sequence shown here is derived from an EMBL/GenBank/DDBJ whole genome shotgun (WGS) entry which is preliminary data.</text>
</comment>
<sequence length="965" mass="107236">MSAKHEPSLLEYARFHGIAHDHTAINPNQQLDHSLKLPLNDPPVPEDKLKSLDKYLLTTQESVEKAIREEKLNVRKEDIRLLSTVLRDARTHEFEFSLEEHLAAFHRLTKLKLEPPIFSLDYETHSTPQRPVFDDSEELDLPPLEEAPEYRFESLMKKADEFNEEIRNEKLNCKKQTFMLIQNAMKLENASSNHLDDILANAIRPIISVRSKSPAIAPLGVDDLSFKSPSSPEPELQMLPSPASTEILETSKPQNHVSKDTDLSHGPEVFDCVRQTSTGGADGMTQIDHHLSAAEGRQTWENATTVGLEEPCECIKFAGERPGGEANSQDIQLQTDLNISGVTNHDSPSQDEEPASHSAQLAGPEVPEEQPEWLMTEAPVKEDTAAPLLSRALSISPSATCYSSHTNDAACEESLHCSNNVSRESRAPYLAQQFHASSTQGQANRKSLGNITVEAGIVSTDQNETTSPVLDSQFIREIEQSPSRLQQSNGHALTVGDGGLTATYQTRLLTNISSPVTNEHLQHRKRKRQVTNETFVKVSQSQEQRKQPAVPSFATLGSLAAFMETRGRNEKRHLVTQSPYFPGKRSTVDVSKRQSDAVSTGKPRSCLNEPDKSNNGRDIIQTATPLPRFQPKTGERPILFLSAALLKSHLRLIRCLEGMAGQPAIVYRDYNHNNPGSESQGKHTTSRMNNNPSLQIEADIIISPSTGILLTTSQATTQLYLPGHRSTHPETNIGWINSPLRERIFLLAPRYERIYLFICHSAPSPKKPQGKQSDPTADKRVLTSIASLTAFCNSMSTYATISPLLVPSCPETVAGWVLSLANQHIARLPGNPTRILPSTSFTPINSPQKTLLNAEMMLRTTVWELFLRQTGLNPYAAQAILAFLRRADEEERTYIGYTSPKAASSSSVEDGGGQGLARFIEMEPDRRREVFGELIGDRMMGRVNHILDKDWQCDWALNFDPDVEL</sequence>
<accession>A0A8H4M3X6</accession>
<keyword evidence="5" id="KW-1185">Reference proteome</keyword>
<dbReference type="EMBL" id="JAAAPX010000184">
    <property type="protein sequence ID" value="KAF4227376.1"/>
    <property type="molecule type" value="Genomic_DNA"/>
</dbReference>
<dbReference type="Proteomes" id="UP000653565">
    <property type="component" value="Unassembled WGS sequence"/>
</dbReference>
<feature type="domain" description="DUF7102" evidence="2">
    <location>
        <begin position="638"/>
        <end position="827"/>
    </location>
</feature>
<dbReference type="InterPro" id="IPR057559">
    <property type="entry name" value="SAM_6"/>
</dbReference>
<reference evidence="4" key="1">
    <citation type="journal article" date="2020" name="bioRxiv">
        <title>Genomic and phenotypic heterogeneity of clinical isolates of the human pathogens Aspergillus fumigatus, Aspergillus lentulus and Aspergillus fumigatiaffinis.</title>
        <authorList>
            <person name="dos Santos R.A.C."/>
            <person name="Steenwyk J.L."/>
            <person name="Rivero-Menendez O."/>
            <person name="Mead M.E."/>
            <person name="Silva L.P."/>
            <person name="Bastos R.W."/>
            <person name="Alastruey-Izquierdo A."/>
            <person name="Goldman G.H."/>
            <person name="Rokas A."/>
        </authorList>
    </citation>
    <scope>NUCLEOTIDE SEQUENCE</scope>
    <source>
        <strain evidence="4">CNM-CM6805</strain>
    </source>
</reference>
<evidence type="ECO:0000259" key="2">
    <source>
        <dbReference type="Pfam" id="PF23394"/>
    </source>
</evidence>
<name>A0A8H4M3X6_9EURO</name>
<feature type="region of interest" description="Disordered" evidence="1">
    <location>
        <begin position="579"/>
        <end position="618"/>
    </location>
</feature>
<reference evidence="4" key="2">
    <citation type="submission" date="2020-04" db="EMBL/GenBank/DDBJ databases">
        <authorList>
            <person name="Santos R.A.C."/>
            <person name="Steenwyk J.L."/>
            <person name="Rivero-Menendez O."/>
            <person name="Mead M.E."/>
            <person name="Silva L.P."/>
            <person name="Bastos R.W."/>
            <person name="Alastruey-Izquierdo A."/>
            <person name="Goldman G.H."/>
            <person name="Rokas A."/>
        </authorList>
    </citation>
    <scope>NUCLEOTIDE SEQUENCE</scope>
    <source>
        <strain evidence="4">CNM-CM6805</strain>
    </source>
</reference>
<feature type="region of interest" description="Disordered" evidence="1">
    <location>
        <begin position="340"/>
        <end position="369"/>
    </location>
</feature>
<evidence type="ECO:0000313" key="5">
    <source>
        <dbReference type="Proteomes" id="UP000653565"/>
    </source>
</evidence>
<dbReference type="AlphaFoldDB" id="A0A8H4M3X6"/>